<evidence type="ECO:0000313" key="3">
    <source>
        <dbReference type="Proteomes" id="UP001273505"/>
    </source>
</evidence>
<feature type="transmembrane region" description="Helical" evidence="1">
    <location>
        <begin position="413"/>
        <end position="431"/>
    </location>
</feature>
<feature type="transmembrane region" description="Helical" evidence="1">
    <location>
        <begin position="241"/>
        <end position="262"/>
    </location>
</feature>
<evidence type="ECO:0000313" key="2">
    <source>
        <dbReference type="EMBL" id="MDX6850828.1"/>
    </source>
</evidence>
<feature type="transmembrane region" description="Helical" evidence="1">
    <location>
        <begin position="115"/>
        <end position="134"/>
    </location>
</feature>
<organism evidence="2 3">
    <name type="scientific">Gilvimarinus gilvus</name>
    <dbReference type="NCBI Taxonomy" id="3058038"/>
    <lineage>
        <taxon>Bacteria</taxon>
        <taxon>Pseudomonadati</taxon>
        <taxon>Pseudomonadota</taxon>
        <taxon>Gammaproteobacteria</taxon>
        <taxon>Cellvibrionales</taxon>
        <taxon>Cellvibrionaceae</taxon>
        <taxon>Gilvimarinus</taxon>
    </lineage>
</organism>
<keyword evidence="3" id="KW-1185">Reference proteome</keyword>
<comment type="caution">
    <text evidence="2">The sequence shown here is derived from an EMBL/GenBank/DDBJ whole genome shotgun (WGS) entry which is preliminary data.</text>
</comment>
<feature type="transmembrane region" description="Helical" evidence="1">
    <location>
        <begin position="21"/>
        <end position="41"/>
    </location>
</feature>
<feature type="transmembrane region" description="Helical" evidence="1">
    <location>
        <begin position="282"/>
        <end position="303"/>
    </location>
</feature>
<dbReference type="EMBL" id="JAXAFO010000032">
    <property type="protein sequence ID" value="MDX6850828.1"/>
    <property type="molecule type" value="Genomic_DNA"/>
</dbReference>
<feature type="transmembrane region" description="Helical" evidence="1">
    <location>
        <begin position="386"/>
        <end position="407"/>
    </location>
</feature>
<keyword evidence="1" id="KW-0812">Transmembrane</keyword>
<sequence>MSSVSQYRTCLAYLVVPNRAYSIFILGLVLATTAVSIYLYLRGAERALQAGWFFLTACFSVGLFVLPFRMRQLLMSRAFVLSSVGPRVLIASGAFICLLWALCVAIAVYSVEGLSIVAVILVFWGTGSLLIAGATVVPAAFLLAFSLLMFLPSLLPASVSLAPLAQSFELWLGCVIGLLLALACWASLHRYVQNHPLAPSELSLEVKSSHGPFFTWFANVRLSGSDFDNFLKVVQNSGRPVLTFVVGSGLACVMWVIGGSMLSWLRGGEFLFWLEFDNESGMFYLGFLFIPAAMALTVGQSILRKTRTLWLILPGDRKRQMKYVERAFGVFLASAFTPLVLLALLAGAWGLVPVDKTAALITGATAFSILLFYWIMFIYGRDESWIGIVNLLAAPALIGIVGGIAGAHTGSWLWMYLLAAVIVGLVLIIRIKLYARWERIDYTQLLTARLF</sequence>
<keyword evidence="1" id="KW-0472">Membrane</keyword>
<reference evidence="2 3" key="1">
    <citation type="submission" date="2023-11" db="EMBL/GenBank/DDBJ databases">
        <title>Gilvimarinus fulvus sp. nov., isolated from the surface of Kelp.</title>
        <authorList>
            <person name="Sun Y.Y."/>
            <person name="Gong Y."/>
            <person name="Du Z.J."/>
        </authorList>
    </citation>
    <scope>NUCLEOTIDE SEQUENCE [LARGE SCALE GENOMIC DNA]</scope>
    <source>
        <strain evidence="2 3">SDUM040013</strain>
    </source>
</reference>
<keyword evidence="1" id="KW-1133">Transmembrane helix</keyword>
<accession>A0ABU4S115</accession>
<feature type="transmembrane region" description="Helical" evidence="1">
    <location>
        <begin position="327"/>
        <end position="352"/>
    </location>
</feature>
<name>A0ABU4S115_9GAMM</name>
<evidence type="ECO:0008006" key="4">
    <source>
        <dbReference type="Google" id="ProtNLM"/>
    </source>
</evidence>
<proteinExistence type="predicted"/>
<feature type="transmembrane region" description="Helical" evidence="1">
    <location>
        <begin position="88"/>
        <end position="109"/>
    </location>
</feature>
<feature type="transmembrane region" description="Helical" evidence="1">
    <location>
        <begin position="170"/>
        <end position="188"/>
    </location>
</feature>
<evidence type="ECO:0000256" key="1">
    <source>
        <dbReference type="SAM" id="Phobius"/>
    </source>
</evidence>
<dbReference type="RefSeq" id="WP_302720911.1">
    <property type="nucleotide sequence ID" value="NZ_JAULRU010000220.1"/>
</dbReference>
<feature type="transmembrane region" description="Helical" evidence="1">
    <location>
        <begin position="47"/>
        <end position="68"/>
    </location>
</feature>
<feature type="transmembrane region" description="Helical" evidence="1">
    <location>
        <begin position="141"/>
        <end position="164"/>
    </location>
</feature>
<protein>
    <recommendedName>
        <fullName evidence="4">ABC-2 type transport system permease protein</fullName>
    </recommendedName>
</protein>
<dbReference type="Proteomes" id="UP001273505">
    <property type="component" value="Unassembled WGS sequence"/>
</dbReference>
<gene>
    <name evidence="2" type="ORF">SCD92_15750</name>
</gene>
<feature type="transmembrane region" description="Helical" evidence="1">
    <location>
        <begin position="358"/>
        <end position="379"/>
    </location>
</feature>